<dbReference type="RefSeq" id="WP_098057496.1">
    <property type="nucleotide sequence ID" value="NZ_NUFG01000001.1"/>
</dbReference>
<dbReference type="AlphaFoldDB" id="A0AB73RLZ9"/>
<organism evidence="2 3">
    <name type="scientific">Bacillus wiedmannii</name>
    <dbReference type="NCBI Taxonomy" id="1890302"/>
    <lineage>
        <taxon>Bacteria</taxon>
        <taxon>Bacillati</taxon>
        <taxon>Bacillota</taxon>
        <taxon>Bacilli</taxon>
        <taxon>Bacillales</taxon>
        <taxon>Bacillaceae</taxon>
        <taxon>Bacillus</taxon>
        <taxon>Bacillus cereus group</taxon>
    </lineage>
</organism>
<reference evidence="2 3" key="1">
    <citation type="submission" date="2017-09" db="EMBL/GenBank/DDBJ databases">
        <title>Large-scale bioinformatics analysis of Bacillus genomes uncovers conserved roles of natural products in bacterial physiology.</title>
        <authorList>
            <consortium name="Agbiome Team Llc"/>
            <person name="Bleich R.M."/>
            <person name="Kirk G.J."/>
            <person name="Santa Maria K.C."/>
            <person name="Allen S.E."/>
            <person name="Farag S."/>
            <person name="Shank E.A."/>
            <person name="Bowers A."/>
        </authorList>
    </citation>
    <scope>NUCLEOTIDE SEQUENCE [LARGE SCALE GENOMIC DNA]</scope>
    <source>
        <strain evidence="2 3">AFS000414</strain>
    </source>
</reference>
<dbReference type="Pfam" id="PF13274">
    <property type="entry name" value="SocA_Panacea"/>
    <property type="match status" value="1"/>
</dbReference>
<proteinExistence type="predicted"/>
<accession>A0AB73RLZ9</accession>
<gene>
    <name evidence="2" type="ORF">CN694_04060</name>
</gene>
<evidence type="ECO:0000313" key="2">
    <source>
        <dbReference type="EMBL" id="PEK28159.1"/>
    </source>
</evidence>
<sequence>MTAVAQRIKNIDVFEVANYFLSQSTPNTEYSITHLKLQKLVYYAQGWHLALNNGQELFDEDIRAWVHGPVCPKLYEMYNNHKYFEIPPVVVPESILANTAVKKTLDIVWEAYGSYDGKFLEELTHQEMPWLKARENLNPDQSGNELISKKTMEVYFKEMLAS</sequence>
<evidence type="ECO:0000313" key="3">
    <source>
        <dbReference type="Proteomes" id="UP000220435"/>
    </source>
</evidence>
<dbReference type="InterPro" id="IPR025272">
    <property type="entry name" value="SocA_Panacea"/>
</dbReference>
<protein>
    <recommendedName>
        <fullName evidence="1">Antitoxin SocA-like Panacea domain-containing protein</fullName>
    </recommendedName>
</protein>
<feature type="domain" description="Antitoxin SocA-like Panacea" evidence="1">
    <location>
        <begin position="37"/>
        <end position="130"/>
    </location>
</feature>
<name>A0AB73RLZ9_9BACI</name>
<evidence type="ECO:0000259" key="1">
    <source>
        <dbReference type="Pfam" id="PF13274"/>
    </source>
</evidence>
<dbReference type="EMBL" id="NUFG01000001">
    <property type="protein sequence ID" value="PEK28159.1"/>
    <property type="molecule type" value="Genomic_DNA"/>
</dbReference>
<comment type="caution">
    <text evidence="2">The sequence shown here is derived from an EMBL/GenBank/DDBJ whole genome shotgun (WGS) entry which is preliminary data.</text>
</comment>
<dbReference type="Proteomes" id="UP000220435">
    <property type="component" value="Unassembled WGS sequence"/>
</dbReference>